<dbReference type="KEGG" id="acr:Acry_1172"/>
<name>A5FXQ2_ACICJ</name>
<proteinExistence type="predicted"/>
<gene>
    <name evidence="2" type="ordered locus">Acry_1172</name>
</gene>
<dbReference type="AlphaFoldDB" id="A5FXQ2"/>
<dbReference type="Proteomes" id="UP000000245">
    <property type="component" value="Chromosome"/>
</dbReference>
<evidence type="ECO:0000256" key="1">
    <source>
        <dbReference type="SAM" id="MobiDB-lite"/>
    </source>
</evidence>
<dbReference type="STRING" id="349163.Acry_1172"/>
<dbReference type="EMBL" id="CP000697">
    <property type="protein sequence ID" value="ABQ30384.1"/>
    <property type="molecule type" value="Genomic_DNA"/>
</dbReference>
<protein>
    <submittedName>
        <fullName evidence="2">Uncharacterized protein</fullName>
    </submittedName>
</protein>
<dbReference type="HOGENOM" id="CLU_095966_0_0_5"/>
<accession>A5FXQ2</accession>
<reference evidence="2 3" key="1">
    <citation type="submission" date="2007-05" db="EMBL/GenBank/DDBJ databases">
        <title>Complete sequence of chromosome of Acidiphilium cryptum JF-5.</title>
        <authorList>
            <consortium name="US DOE Joint Genome Institute"/>
            <person name="Copeland A."/>
            <person name="Lucas S."/>
            <person name="Lapidus A."/>
            <person name="Barry K."/>
            <person name="Detter J.C."/>
            <person name="Glavina del Rio T."/>
            <person name="Hammon N."/>
            <person name="Israni S."/>
            <person name="Dalin E."/>
            <person name="Tice H."/>
            <person name="Pitluck S."/>
            <person name="Sims D."/>
            <person name="Brettin T."/>
            <person name="Bruce D."/>
            <person name="Han C."/>
            <person name="Schmutz J."/>
            <person name="Larimer F."/>
            <person name="Land M."/>
            <person name="Hauser L."/>
            <person name="Kyrpides N."/>
            <person name="Kim E."/>
            <person name="Magnuson T."/>
            <person name="Richardson P."/>
        </authorList>
    </citation>
    <scope>NUCLEOTIDE SEQUENCE [LARGE SCALE GENOMIC DNA]</scope>
    <source>
        <strain evidence="2 3">JF-5</strain>
    </source>
</reference>
<evidence type="ECO:0000313" key="3">
    <source>
        <dbReference type="Proteomes" id="UP000000245"/>
    </source>
</evidence>
<evidence type="ECO:0000313" key="2">
    <source>
        <dbReference type="EMBL" id="ABQ30384.1"/>
    </source>
</evidence>
<sequence length="253" mass="27964">MQKMAVSCGLQPDKHRTKPGHAAGQTGQPPCKGVVCPVLSVRLSVFNFTLGFLNMNDFNDPPLPKPFSPFRRAQGGPPTNSDFMKPWGYDGSWPPASMTFPGGFAASEWTDYESRPIAERARIEALVQIRHTLSLTPRIELWTPPPLVSASTMPILTLQPDHDVGWPGSELRCGIGVIDATLSDQPYDWLSATNFWSAAVIAQPGQYLAALRRAIERRLGGDPRVILVCDTNHASAWAERFHERGILCETWDE</sequence>
<organism evidence="2 3">
    <name type="scientific">Acidiphilium cryptum (strain JF-5)</name>
    <dbReference type="NCBI Taxonomy" id="349163"/>
    <lineage>
        <taxon>Bacteria</taxon>
        <taxon>Pseudomonadati</taxon>
        <taxon>Pseudomonadota</taxon>
        <taxon>Alphaproteobacteria</taxon>
        <taxon>Acetobacterales</taxon>
        <taxon>Acidocellaceae</taxon>
        <taxon>Acidiphilium</taxon>
    </lineage>
</organism>
<feature type="region of interest" description="Disordered" evidence="1">
    <location>
        <begin position="1"/>
        <end position="29"/>
    </location>
</feature>
<keyword evidence="3" id="KW-1185">Reference proteome</keyword>